<dbReference type="GO" id="GO:0048046">
    <property type="term" value="C:apoplast"/>
    <property type="evidence" value="ECO:0007669"/>
    <property type="project" value="UniProtKB-SubCell"/>
</dbReference>
<dbReference type="Gene3D" id="2.40.480.10">
    <property type="entry name" value="Allene oxide cyclase-like"/>
    <property type="match status" value="1"/>
</dbReference>
<evidence type="ECO:0000313" key="5">
    <source>
        <dbReference type="EMBL" id="KAI5067748.1"/>
    </source>
</evidence>
<evidence type="ECO:0000256" key="2">
    <source>
        <dbReference type="ARBA" id="ARBA00011738"/>
    </source>
</evidence>
<keyword evidence="6" id="KW-1185">Reference proteome</keyword>
<dbReference type="Pfam" id="PF03018">
    <property type="entry name" value="Dirigent"/>
    <property type="match status" value="1"/>
</dbReference>
<comment type="function">
    <text evidence="4">Dirigent proteins impart stereoselectivity on the phenoxy radical-coupling reaction, yielding optically active lignans from two molecules of coniferyl alcohol in the biosynthesis of lignans, flavonolignans, and alkaloids and thus plays a central role in plant secondary metabolism.</text>
</comment>
<comment type="subcellular location">
    <subcellularLocation>
        <location evidence="4">Secreted</location>
        <location evidence="4">Extracellular space</location>
        <location evidence="4">Apoplast</location>
    </subcellularLocation>
</comment>
<comment type="caution">
    <text evidence="5">The sequence shown here is derived from an EMBL/GenBank/DDBJ whole genome shotgun (WGS) entry which is preliminary data.</text>
</comment>
<feature type="signal peptide" evidence="4">
    <location>
        <begin position="1"/>
        <end position="27"/>
    </location>
</feature>
<dbReference type="AlphaFoldDB" id="A0A9D4Z9Z4"/>
<accession>A0A9D4Z9Z4</accession>
<keyword evidence="4" id="KW-0052">Apoplast</keyword>
<dbReference type="GO" id="GO:0009699">
    <property type="term" value="P:phenylpropanoid biosynthetic process"/>
    <property type="evidence" value="ECO:0007669"/>
    <property type="project" value="UniProtKB-ARBA"/>
</dbReference>
<gene>
    <name evidence="5" type="ORF">GOP47_0018276</name>
</gene>
<dbReference type="OrthoDB" id="1862428at2759"/>
<name>A0A9D4Z9Z4_ADICA</name>
<dbReference type="PANTHER" id="PTHR47586:SF1">
    <property type="entry name" value="DIRIGENT PROTEIN"/>
    <property type="match status" value="1"/>
</dbReference>
<dbReference type="InterPro" id="IPR004265">
    <property type="entry name" value="Dirigent"/>
</dbReference>
<dbReference type="EMBL" id="JABFUD020000017">
    <property type="protein sequence ID" value="KAI5067748.1"/>
    <property type="molecule type" value="Genomic_DNA"/>
</dbReference>
<evidence type="ECO:0000256" key="1">
    <source>
        <dbReference type="ARBA" id="ARBA00010746"/>
    </source>
</evidence>
<keyword evidence="3 4" id="KW-0964">Secreted</keyword>
<dbReference type="InterPro" id="IPR044859">
    <property type="entry name" value="Allene_oxi_cyc_Dirigent"/>
</dbReference>
<evidence type="ECO:0000256" key="3">
    <source>
        <dbReference type="ARBA" id="ARBA00022525"/>
    </source>
</evidence>
<comment type="subunit">
    <text evidence="2 4">Homodimer.</text>
</comment>
<keyword evidence="4" id="KW-0732">Signal</keyword>
<sequence>MALPRLLNDTSLFILLFLSLPTMNILAATPPPPNLTVYNLLSVQGPNSTTGYNTVQCGLPSLPQNNTFAQTFCFDMPLLAEPNLDSELLGKVQGSYIFVSLSGGTLFVSESFTINNTIHQGTFTGVGLEYIGKTSSKPITGGTDDFAFVSGVATTTPLSNGTDSEGNYYAWFMYEFIFQ</sequence>
<dbReference type="Proteomes" id="UP000886520">
    <property type="component" value="Chromosome 17"/>
</dbReference>
<proteinExistence type="inferred from homology"/>
<dbReference type="PANTHER" id="PTHR47586">
    <property type="entry name" value="DIRIGENT PROTEIN"/>
    <property type="match status" value="1"/>
</dbReference>
<feature type="chain" id="PRO_5039763811" description="Dirigent protein" evidence="4">
    <location>
        <begin position="28"/>
        <end position="179"/>
    </location>
</feature>
<evidence type="ECO:0000313" key="6">
    <source>
        <dbReference type="Proteomes" id="UP000886520"/>
    </source>
</evidence>
<reference evidence="5" key="1">
    <citation type="submission" date="2021-01" db="EMBL/GenBank/DDBJ databases">
        <title>Adiantum capillus-veneris genome.</title>
        <authorList>
            <person name="Fang Y."/>
            <person name="Liao Q."/>
        </authorList>
    </citation>
    <scope>NUCLEOTIDE SEQUENCE</scope>
    <source>
        <strain evidence="5">H3</strain>
        <tissue evidence="5">Leaf</tissue>
    </source>
</reference>
<protein>
    <recommendedName>
        <fullName evidence="4">Dirigent protein</fullName>
    </recommendedName>
</protein>
<organism evidence="5 6">
    <name type="scientific">Adiantum capillus-veneris</name>
    <name type="common">Maidenhair fern</name>
    <dbReference type="NCBI Taxonomy" id="13818"/>
    <lineage>
        <taxon>Eukaryota</taxon>
        <taxon>Viridiplantae</taxon>
        <taxon>Streptophyta</taxon>
        <taxon>Embryophyta</taxon>
        <taxon>Tracheophyta</taxon>
        <taxon>Polypodiopsida</taxon>
        <taxon>Polypodiidae</taxon>
        <taxon>Polypodiales</taxon>
        <taxon>Pteridineae</taxon>
        <taxon>Pteridaceae</taxon>
        <taxon>Vittarioideae</taxon>
        <taxon>Adiantum</taxon>
    </lineage>
</organism>
<evidence type="ECO:0000256" key="4">
    <source>
        <dbReference type="RuleBase" id="RU363099"/>
    </source>
</evidence>
<comment type="similarity">
    <text evidence="1 4">Belongs to the plant dirigent protein family.</text>
</comment>